<organism evidence="4 5">
    <name type="scientific">Ceutorhynchus assimilis</name>
    <name type="common">cabbage seed weevil</name>
    <dbReference type="NCBI Taxonomy" id="467358"/>
    <lineage>
        <taxon>Eukaryota</taxon>
        <taxon>Metazoa</taxon>
        <taxon>Ecdysozoa</taxon>
        <taxon>Arthropoda</taxon>
        <taxon>Hexapoda</taxon>
        <taxon>Insecta</taxon>
        <taxon>Pterygota</taxon>
        <taxon>Neoptera</taxon>
        <taxon>Endopterygota</taxon>
        <taxon>Coleoptera</taxon>
        <taxon>Polyphaga</taxon>
        <taxon>Cucujiformia</taxon>
        <taxon>Curculionidae</taxon>
        <taxon>Ceutorhynchinae</taxon>
        <taxon>Ceutorhynchus</taxon>
    </lineage>
</organism>
<dbReference type="Pfam" id="PF00685">
    <property type="entry name" value="Sulfotransfer_1"/>
    <property type="match status" value="1"/>
</dbReference>
<dbReference type="OrthoDB" id="205623at2759"/>
<evidence type="ECO:0000256" key="2">
    <source>
        <dbReference type="ARBA" id="ARBA00022679"/>
    </source>
</evidence>
<evidence type="ECO:0000256" key="1">
    <source>
        <dbReference type="ARBA" id="ARBA00005771"/>
    </source>
</evidence>
<feature type="domain" description="Sulfotransferase" evidence="3">
    <location>
        <begin position="56"/>
        <end position="351"/>
    </location>
</feature>
<evidence type="ECO:0000313" key="5">
    <source>
        <dbReference type="Proteomes" id="UP001152799"/>
    </source>
</evidence>
<dbReference type="EMBL" id="OU892282">
    <property type="protein sequence ID" value="CAG9770765.1"/>
    <property type="molecule type" value="Genomic_DNA"/>
</dbReference>
<dbReference type="SUPFAM" id="SSF52540">
    <property type="entry name" value="P-loop containing nucleoside triphosphate hydrolases"/>
    <property type="match status" value="1"/>
</dbReference>
<protein>
    <recommendedName>
        <fullName evidence="3">Sulfotransferase domain-containing protein</fullName>
    </recommendedName>
</protein>
<proteinExistence type="inferred from homology"/>
<dbReference type="PANTHER" id="PTHR11783">
    <property type="entry name" value="SULFOTRANSFERASE SULT"/>
    <property type="match status" value="1"/>
</dbReference>
<dbReference type="Proteomes" id="UP001152799">
    <property type="component" value="Chromosome 6"/>
</dbReference>
<evidence type="ECO:0000313" key="4">
    <source>
        <dbReference type="EMBL" id="CAG9770765.1"/>
    </source>
</evidence>
<comment type="similarity">
    <text evidence="1">Belongs to the sulfotransferase 1 family.</text>
</comment>
<dbReference type="Gene3D" id="3.40.50.300">
    <property type="entry name" value="P-loop containing nucleotide triphosphate hydrolases"/>
    <property type="match status" value="1"/>
</dbReference>
<dbReference type="AlphaFoldDB" id="A0A9N9MTQ5"/>
<gene>
    <name evidence="4" type="ORF">CEUTPL_LOCUS11211</name>
</gene>
<dbReference type="InterPro" id="IPR000863">
    <property type="entry name" value="Sulfotransferase_dom"/>
</dbReference>
<reference evidence="4" key="1">
    <citation type="submission" date="2022-01" db="EMBL/GenBank/DDBJ databases">
        <authorList>
            <person name="King R."/>
        </authorList>
    </citation>
    <scope>NUCLEOTIDE SEQUENCE</scope>
</reference>
<evidence type="ECO:0000259" key="3">
    <source>
        <dbReference type="Pfam" id="PF00685"/>
    </source>
</evidence>
<dbReference type="GO" id="GO:0008146">
    <property type="term" value="F:sulfotransferase activity"/>
    <property type="evidence" value="ECO:0007669"/>
    <property type="project" value="InterPro"/>
</dbReference>
<accession>A0A9N9MTQ5</accession>
<keyword evidence="2" id="KW-0808">Transferase</keyword>
<sequence length="355" mass="41122">MSKDLFCLKAFDKHTIKNGIENDSSTEESLVQLGKYLAPPFYENSAKQILDASVRKDDVWLVSYLRTGSTWCQEIIWLIVNDLDFKTAETRIQQIRAPLIDTTNYLIKHVDFVKCPKTGLSISRYSNFVPSLEVLSKLNEDDQDKLIQLFTDSLGYVDSLSSPRTIKSHLTFELLPEQLMSVKPKIIYVIRNPKDVCVSLYYFYKTFLTMEIDFEHFCKLFMNDALIAGSIFKHYLSFWNRRHESNILILRYEDMKANTSNTIRQIAKFIGKTLSDDDIEAICKYLSFSNMQKNTACNFQIGIDVLQCEGVYNDTGNHFVRKGIVGDHKNHMAPDLVEKFDKWIEDNTRGTDLKF</sequence>
<keyword evidence="5" id="KW-1185">Reference proteome</keyword>
<name>A0A9N9MTQ5_9CUCU</name>
<dbReference type="InterPro" id="IPR027417">
    <property type="entry name" value="P-loop_NTPase"/>
</dbReference>